<reference evidence="2 3" key="1">
    <citation type="journal article" date="2017" name="Nat. Commun.">
        <title>Genome assembly with in vitro proximity ligation data and whole-genome triplication in lettuce.</title>
        <authorList>
            <person name="Reyes-Chin-Wo S."/>
            <person name="Wang Z."/>
            <person name="Yang X."/>
            <person name="Kozik A."/>
            <person name="Arikit S."/>
            <person name="Song C."/>
            <person name="Xia L."/>
            <person name="Froenicke L."/>
            <person name="Lavelle D.O."/>
            <person name="Truco M.J."/>
            <person name="Xia R."/>
            <person name="Zhu S."/>
            <person name="Xu C."/>
            <person name="Xu H."/>
            <person name="Xu X."/>
            <person name="Cox K."/>
            <person name="Korf I."/>
            <person name="Meyers B.C."/>
            <person name="Michelmore R.W."/>
        </authorList>
    </citation>
    <scope>NUCLEOTIDE SEQUENCE [LARGE SCALE GENOMIC DNA]</scope>
    <source>
        <strain evidence="3">cv. Salinas</strain>
        <tissue evidence="2">Seedlings</tissue>
    </source>
</reference>
<protein>
    <submittedName>
        <fullName evidence="2">Uncharacterized protein</fullName>
    </submittedName>
</protein>
<evidence type="ECO:0000256" key="1">
    <source>
        <dbReference type="SAM" id="Phobius"/>
    </source>
</evidence>
<keyword evidence="1" id="KW-0472">Membrane</keyword>
<gene>
    <name evidence="2" type="ORF">LSAT_V11C600338730</name>
</gene>
<comment type="caution">
    <text evidence="2">The sequence shown here is derived from an EMBL/GenBank/DDBJ whole genome shotgun (WGS) entry which is preliminary data.</text>
</comment>
<feature type="transmembrane region" description="Helical" evidence="1">
    <location>
        <begin position="62"/>
        <end position="87"/>
    </location>
</feature>
<feature type="transmembrane region" description="Helical" evidence="1">
    <location>
        <begin position="107"/>
        <end position="125"/>
    </location>
</feature>
<evidence type="ECO:0000313" key="2">
    <source>
        <dbReference type="EMBL" id="KAJ0201065.1"/>
    </source>
</evidence>
<sequence>MVCEVFSPRYYTHILNPLELRNNAFSVIHILTTEFSFFSITSLQCFPVTNTRHVSPLNRLSFIFAFVFPLFSDLFSVFSLFLGILWFIGTMGEFQKSVVCRIASLRICCFVSFLPVGVFYFFVYFDVSFLCSTCYIVHLCDFCCQSTYSGMSLIPCVYC</sequence>
<dbReference type="EMBL" id="NBSK02000006">
    <property type="protein sequence ID" value="KAJ0201065.1"/>
    <property type="molecule type" value="Genomic_DNA"/>
</dbReference>
<dbReference type="Proteomes" id="UP000235145">
    <property type="component" value="Unassembled WGS sequence"/>
</dbReference>
<evidence type="ECO:0000313" key="3">
    <source>
        <dbReference type="Proteomes" id="UP000235145"/>
    </source>
</evidence>
<keyword evidence="3" id="KW-1185">Reference proteome</keyword>
<name>A0A9R1V7E4_LACSA</name>
<accession>A0A9R1V7E4</accession>
<keyword evidence="1" id="KW-1133">Transmembrane helix</keyword>
<keyword evidence="1" id="KW-0812">Transmembrane</keyword>
<proteinExistence type="predicted"/>
<organism evidence="2 3">
    <name type="scientific">Lactuca sativa</name>
    <name type="common">Garden lettuce</name>
    <dbReference type="NCBI Taxonomy" id="4236"/>
    <lineage>
        <taxon>Eukaryota</taxon>
        <taxon>Viridiplantae</taxon>
        <taxon>Streptophyta</taxon>
        <taxon>Embryophyta</taxon>
        <taxon>Tracheophyta</taxon>
        <taxon>Spermatophyta</taxon>
        <taxon>Magnoliopsida</taxon>
        <taxon>eudicotyledons</taxon>
        <taxon>Gunneridae</taxon>
        <taxon>Pentapetalae</taxon>
        <taxon>asterids</taxon>
        <taxon>campanulids</taxon>
        <taxon>Asterales</taxon>
        <taxon>Asteraceae</taxon>
        <taxon>Cichorioideae</taxon>
        <taxon>Cichorieae</taxon>
        <taxon>Lactucinae</taxon>
        <taxon>Lactuca</taxon>
    </lineage>
</organism>
<dbReference type="AlphaFoldDB" id="A0A9R1V7E4"/>